<name>A0A448TZG3_ACTPL</name>
<accession>A0A448TZG3</accession>
<organism evidence="1 2">
    <name type="scientific">Actinobacillus pleuropneumoniae</name>
    <name type="common">Haemophilus pleuropneumoniae</name>
    <dbReference type="NCBI Taxonomy" id="715"/>
    <lineage>
        <taxon>Bacteria</taxon>
        <taxon>Pseudomonadati</taxon>
        <taxon>Pseudomonadota</taxon>
        <taxon>Gammaproteobacteria</taxon>
        <taxon>Pasteurellales</taxon>
        <taxon>Pasteurellaceae</taxon>
        <taxon>Actinobacillus</taxon>
    </lineage>
</organism>
<protein>
    <recommendedName>
        <fullName evidence="3">Phage protein</fullName>
    </recommendedName>
</protein>
<dbReference type="AlphaFoldDB" id="A0A448TZG3"/>
<evidence type="ECO:0008006" key="3">
    <source>
        <dbReference type="Google" id="ProtNLM"/>
    </source>
</evidence>
<dbReference type="Proteomes" id="UP000275510">
    <property type="component" value="Chromosome"/>
</dbReference>
<reference evidence="1 2" key="1">
    <citation type="submission" date="2018-12" db="EMBL/GenBank/DDBJ databases">
        <authorList>
            <consortium name="Pathogen Informatics"/>
        </authorList>
    </citation>
    <scope>NUCLEOTIDE SEQUENCE [LARGE SCALE GENOMIC DNA]</scope>
    <source>
        <strain evidence="1 2">NCTC10976</strain>
    </source>
</reference>
<dbReference type="EMBL" id="LR134515">
    <property type="protein sequence ID" value="VEJ16996.1"/>
    <property type="molecule type" value="Genomic_DNA"/>
</dbReference>
<dbReference type="GeneID" id="60733687"/>
<gene>
    <name evidence="1" type="ORF">NCTC10976_01101</name>
</gene>
<dbReference type="RefSeq" id="WP_005597499.1">
    <property type="nucleotide sequence ID" value="NZ_CBDBSX010000023.1"/>
</dbReference>
<evidence type="ECO:0000313" key="2">
    <source>
        <dbReference type="Proteomes" id="UP000275510"/>
    </source>
</evidence>
<evidence type="ECO:0000313" key="1">
    <source>
        <dbReference type="EMBL" id="VEJ16996.1"/>
    </source>
</evidence>
<proteinExistence type="predicted"/>
<sequence>MIEFDKNKREHVRWLILLTLDHARPIGAAESLILSTIQCVPMQLTALELRRELDYLAGKALIEIKGRDTARWHAKLTSNGVDIVEYTSPASPGIARPEKYW</sequence>